<feature type="compositionally biased region" description="Low complexity" evidence="6">
    <location>
        <begin position="222"/>
        <end position="235"/>
    </location>
</feature>
<feature type="transmembrane region" description="Helical" evidence="7">
    <location>
        <begin position="630"/>
        <end position="646"/>
    </location>
</feature>
<dbReference type="Proteomes" id="UP000316621">
    <property type="component" value="Chromosome 7"/>
</dbReference>
<evidence type="ECO:0000256" key="3">
    <source>
        <dbReference type="ARBA" id="ARBA00022692"/>
    </source>
</evidence>
<protein>
    <recommendedName>
        <fullName evidence="8">SPX domain-containing protein</fullName>
    </recommendedName>
</protein>
<evidence type="ECO:0000256" key="4">
    <source>
        <dbReference type="ARBA" id="ARBA00022989"/>
    </source>
</evidence>
<reference evidence="9 10" key="1">
    <citation type="journal article" date="2018" name="Science">
        <title>The opium poppy genome and morphinan production.</title>
        <authorList>
            <person name="Guo L."/>
            <person name="Winzer T."/>
            <person name="Yang X."/>
            <person name="Li Y."/>
            <person name="Ning Z."/>
            <person name="He Z."/>
            <person name="Teodor R."/>
            <person name="Lu Y."/>
            <person name="Bowser T.A."/>
            <person name="Graham I.A."/>
            <person name="Ye K."/>
        </authorList>
    </citation>
    <scope>NUCLEOTIDE SEQUENCE [LARGE SCALE GENOMIC DNA]</scope>
    <source>
        <strain evidence="10">cv. HN1</strain>
        <tissue evidence="9">Leaves</tissue>
    </source>
</reference>
<evidence type="ECO:0000256" key="5">
    <source>
        <dbReference type="ARBA" id="ARBA00023136"/>
    </source>
</evidence>
<keyword evidence="4 7" id="KW-1133">Transmembrane helix</keyword>
<dbReference type="GO" id="GO:0016036">
    <property type="term" value="P:cellular response to phosphate starvation"/>
    <property type="evidence" value="ECO:0007669"/>
    <property type="project" value="TreeGrafter"/>
</dbReference>
<evidence type="ECO:0000256" key="7">
    <source>
        <dbReference type="SAM" id="Phobius"/>
    </source>
</evidence>
<feature type="compositionally biased region" description="Basic residues" evidence="6">
    <location>
        <begin position="29"/>
        <end position="43"/>
    </location>
</feature>
<feature type="region of interest" description="Disordered" evidence="6">
    <location>
        <begin position="222"/>
        <end position="296"/>
    </location>
</feature>
<evidence type="ECO:0000313" key="10">
    <source>
        <dbReference type="Proteomes" id="UP000316621"/>
    </source>
</evidence>
<dbReference type="Pfam" id="PF03105">
    <property type="entry name" value="SPX"/>
    <property type="match status" value="1"/>
</dbReference>
<feature type="domain" description="SPX" evidence="8">
    <location>
        <begin position="1"/>
        <end position="397"/>
    </location>
</feature>
<dbReference type="PROSITE" id="PS51382">
    <property type="entry name" value="SPX"/>
    <property type="match status" value="1"/>
</dbReference>
<proteinExistence type="inferred from homology"/>
<feature type="region of interest" description="Disordered" evidence="6">
    <location>
        <begin position="69"/>
        <end position="101"/>
    </location>
</feature>
<organism evidence="9 10">
    <name type="scientific">Papaver somniferum</name>
    <name type="common">Opium poppy</name>
    <dbReference type="NCBI Taxonomy" id="3469"/>
    <lineage>
        <taxon>Eukaryota</taxon>
        <taxon>Viridiplantae</taxon>
        <taxon>Streptophyta</taxon>
        <taxon>Embryophyta</taxon>
        <taxon>Tracheophyta</taxon>
        <taxon>Spermatophyta</taxon>
        <taxon>Magnoliopsida</taxon>
        <taxon>Ranunculales</taxon>
        <taxon>Papaveraceae</taxon>
        <taxon>Papaveroideae</taxon>
        <taxon>Papaver</taxon>
    </lineage>
</organism>
<dbReference type="AlphaFoldDB" id="A0A4Y7KBF7"/>
<dbReference type="GO" id="GO:0005802">
    <property type="term" value="C:trans-Golgi network"/>
    <property type="evidence" value="ECO:0007669"/>
    <property type="project" value="TreeGrafter"/>
</dbReference>
<dbReference type="InterPro" id="IPR004331">
    <property type="entry name" value="SPX_dom"/>
</dbReference>
<feature type="transmembrane region" description="Helical" evidence="7">
    <location>
        <begin position="489"/>
        <end position="511"/>
    </location>
</feature>
<keyword evidence="3 7" id="KW-0812">Transmembrane</keyword>
<gene>
    <name evidence="9" type="ORF">C5167_032823</name>
</gene>
<feature type="compositionally biased region" description="Basic residues" evidence="6">
    <location>
        <begin position="83"/>
        <end position="101"/>
    </location>
</feature>
<sequence>MVPEWQGAYMDYTSLKIILEDVKRFKFKTPQHHSHAHQHHHNHGGGGISTLYRSFSGLVVARSVPSITTSKSINGTSTSSSNGHHHHHPHPHHNNHHNHHGVFHHEEDPVILVQSMRGHDIEHGSVPMNQDNVHHHEIYETKFLLSSEEGGAYEVEFFKRLDEEFNKVNKFYKDKADQVMNEAAVLTKQMDALVAFRVKVEHPDQGKFEQLCRDIAKSASAFSVTSPTSSSTETSARGRHMEAIEESNESSTRGSYSGEESSTRGSYAGEHDMSNKGSYLTDDLKEEDEEENEEKPLKIIIPAHLEILNNVKINKASGTPRSTIKGILKKNGKNGELSFNRKNLKRAEEQLKYAFVHFYHKLQLLKSFSYLNLLAFSKTMKKYDKITSRHASKIYLHMVDNSYIGSSDDVTRLMDRVEASFIKHFTKSNRSEGMNILRSKKKKERHVTTFSSGFFSGCVISLIVCLILVINIRQVVKKDGFSRYMETMFILYSLFGFLVLHMLLYAANIYFWKRYRINYPFIFGFKQGTELGYREVFLLSTVLATVALACAILLITVCPFNIVYRSSRIFLLRTALRAISAPLYKVTLSDFMLADQMSSQGQALRSVAFYICYYSSGDYRMRKTTCKSDIVYNSFYIALAAFPFWLRALQCFRRYFEEKDGMQGINGFKYLSIVLAVSMKTAYGKHNTTALCG</sequence>
<feature type="region of interest" description="Disordered" evidence="6">
    <location>
        <begin position="29"/>
        <end position="48"/>
    </location>
</feature>
<feature type="compositionally biased region" description="Polar residues" evidence="6">
    <location>
        <begin position="249"/>
        <end position="265"/>
    </location>
</feature>
<dbReference type="GO" id="GO:0006817">
    <property type="term" value="P:phosphate ion transport"/>
    <property type="evidence" value="ECO:0007669"/>
    <property type="project" value="TreeGrafter"/>
</dbReference>
<dbReference type="GO" id="GO:0000822">
    <property type="term" value="F:inositol hexakisphosphate binding"/>
    <property type="evidence" value="ECO:0007669"/>
    <property type="project" value="TreeGrafter"/>
</dbReference>
<keyword evidence="10" id="KW-1185">Reference proteome</keyword>
<accession>A0A4Y7KBF7</accession>
<dbReference type="Gramene" id="RZC69690">
    <property type="protein sequence ID" value="RZC69690"/>
    <property type="gene ID" value="C5167_032823"/>
</dbReference>
<feature type="transmembrane region" description="Helical" evidence="7">
    <location>
        <begin position="450"/>
        <end position="469"/>
    </location>
</feature>
<feature type="transmembrane region" description="Helical" evidence="7">
    <location>
        <begin position="536"/>
        <end position="564"/>
    </location>
</feature>
<dbReference type="Pfam" id="PF03124">
    <property type="entry name" value="EXS"/>
    <property type="match status" value="1"/>
</dbReference>
<evidence type="ECO:0000256" key="2">
    <source>
        <dbReference type="ARBA" id="ARBA00009665"/>
    </source>
</evidence>
<feature type="compositionally biased region" description="Acidic residues" evidence="6">
    <location>
        <begin position="284"/>
        <end position="293"/>
    </location>
</feature>
<dbReference type="EMBL" id="CM010721">
    <property type="protein sequence ID" value="RZC69690.1"/>
    <property type="molecule type" value="Genomic_DNA"/>
</dbReference>
<keyword evidence="5 7" id="KW-0472">Membrane</keyword>
<dbReference type="GO" id="GO:0005886">
    <property type="term" value="C:plasma membrane"/>
    <property type="evidence" value="ECO:0007669"/>
    <property type="project" value="TreeGrafter"/>
</dbReference>
<dbReference type="PANTHER" id="PTHR10783:SF4">
    <property type="entry name" value="PHOSPHATE TRANSPORTER PHO1 HOMOLOG 3"/>
    <property type="match status" value="1"/>
</dbReference>
<evidence type="ECO:0000256" key="6">
    <source>
        <dbReference type="SAM" id="MobiDB-lite"/>
    </source>
</evidence>
<evidence type="ECO:0000256" key="1">
    <source>
        <dbReference type="ARBA" id="ARBA00004141"/>
    </source>
</evidence>
<comment type="similarity">
    <text evidence="2">Belongs to the SYG1 (TC 2.A.94) family.</text>
</comment>
<evidence type="ECO:0000313" key="9">
    <source>
        <dbReference type="EMBL" id="RZC69690.1"/>
    </source>
</evidence>
<dbReference type="InterPro" id="IPR004342">
    <property type="entry name" value="EXS_C"/>
</dbReference>
<comment type="subcellular location">
    <subcellularLocation>
        <location evidence="1">Membrane</location>
        <topology evidence="1">Multi-pass membrane protein</topology>
    </subcellularLocation>
</comment>
<feature type="compositionally biased region" description="Low complexity" evidence="6">
    <location>
        <begin position="69"/>
        <end position="82"/>
    </location>
</feature>
<name>A0A4Y7KBF7_PAPSO</name>
<evidence type="ECO:0000259" key="8">
    <source>
        <dbReference type="PROSITE" id="PS51382"/>
    </source>
</evidence>
<dbReference type="PANTHER" id="PTHR10783">
    <property type="entry name" value="XENOTROPIC AND POLYTROPIC RETROVIRUS RECEPTOR 1-RELATED"/>
    <property type="match status" value="1"/>
</dbReference>